<feature type="region of interest" description="Disordered" evidence="6">
    <location>
        <begin position="1"/>
        <end position="32"/>
    </location>
</feature>
<dbReference type="Gene3D" id="3.10.20.310">
    <property type="entry name" value="membrane protein fhac"/>
    <property type="match status" value="1"/>
</dbReference>
<keyword evidence="5" id="KW-0131">Cell cycle</keyword>
<reference evidence="9 10" key="1">
    <citation type="submission" date="2019-06" db="EMBL/GenBank/DDBJ databases">
        <title>Sequencing the genomes of 1000 actinobacteria strains.</title>
        <authorList>
            <person name="Klenk H.-P."/>
        </authorList>
    </citation>
    <scope>NUCLEOTIDE SEQUENCE [LARGE SCALE GENOMIC DNA]</scope>
    <source>
        <strain evidence="9 10">DSM 18082</strain>
    </source>
</reference>
<comment type="caution">
    <text evidence="9">The sequence shown here is derived from an EMBL/GenBank/DDBJ whole genome shotgun (WGS) entry which is preliminary data.</text>
</comment>
<accession>A0A542ZKJ5</accession>
<feature type="domain" description="POTRA" evidence="8">
    <location>
        <begin position="79"/>
        <end position="141"/>
    </location>
</feature>
<dbReference type="Proteomes" id="UP000319514">
    <property type="component" value="Unassembled WGS sequence"/>
</dbReference>
<feature type="transmembrane region" description="Helical" evidence="7">
    <location>
        <begin position="51"/>
        <end position="72"/>
    </location>
</feature>
<dbReference type="PANTHER" id="PTHR37820:SF1">
    <property type="entry name" value="CELL DIVISION PROTEIN FTSQ"/>
    <property type="match status" value="1"/>
</dbReference>
<evidence type="ECO:0000259" key="8">
    <source>
        <dbReference type="Pfam" id="PF08478"/>
    </source>
</evidence>
<dbReference type="EMBL" id="VFOQ01000001">
    <property type="protein sequence ID" value="TQL60866.1"/>
    <property type="molecule type" value="Genomic_DNA"/>
</dbReference>
<dbReference type="InterPro" id="IPR013685">
    <property type="entry name" value="POTRA_FtsQ_type"/>
</dbReference>
<sequence>MNARRGSSTVGGRRAQWVTRGRPGGGGRSTGVASSRARFAARAAGVRRRPWLLAAWSLGIVALLAGLAWLVWFSPVLAARTVRVQGVPAAAVADITARAQVPIGQPLARVDTRAIARRVIASATLAEVTVSRSWPSTVVITASPRVPVLAVKNPQGQVQVVDAEGIAYATVPAAPRGVPQIRTDVTPPSREALRAGISVLQALTPAQRRQVTDVRVTGASSVSLTLGARTVVWGGASDPELKVKVLSVLLRQKASLIDVSTPGTPVIR</sequence>
<keyword evidence="10" id="KW-1185">Reference proteome</keyword>
<evidence type="ECO:0000256" key="1">
    <source>
        <dbReference type="ARBA" id="ARBA00022475"/>
    </source>
</evidence>
<evidence type="ECO:0000256" key="6">
    <source>
        <dbReference type="SAM" id="MobiDB-lite"/>
    </source>
</evidence>
<evidence type="ECO:0000256" key="7">
    <source>
        <dbReference type="SAM" id="Phobius"/>
    </source>
</evidence>
<evidence type="ECO:0000256" key="4">
    <source>
        <dbReference type="ARBA" id="ARBA00022989"/>
    </source>
</evidence>
<evidence type="ECO:0000313" key="9">
    <source>
        <dbReference type="EMBL" id="TQL60866.1"/>
    </source>
</evidence>
<evidence type="ECO:0000313" key="10">
    <source>
        <dbReference type="Proteomes" id="UP000319514"/>
    </source>
</evidence>
<dbReference type="PANTHER" id="PTHR37820">
    <property type="entry name" value="CELL DIVISION PROTEIN DIVIB"/>
    <property type="match status" value="1"/>
</dbReference>
<gene>
    <name evidence="9" type="ORF">FB474_2266</name>
</gene>
<organism evidence="9 10">
    <name type="scientific">Oryzihumus leptocrescens</name>
    <dbReference type="NCBI Taxonomy" id="297536"/>
    <lineage>
        <taxon>Bacteria</taxon>
        <taxon>Bacillati</taxon>
        <taxon>Actinomycetota</taxon>
        <taxon>Actinomycetes</taxon>
        <taxon>Micrococcales</taxon>
        <taxon>Intrasporangiaceae</taxon>
        <taxon>Oryzihumus</taxon>
    </lineage>
</organism>
<keyword evidence="7" id="KW-0472">Membrane</keyword>
<keyword evidence="1" id="KW-1003">Cell membrane</keyword>
<dbReference type="GO" id="GO:0051301">
    <property type="term" value="P:cell division"/>
    <property type="evidence" value="ECO:0007669"/>
    <property type="project" value="UniProtKB-KW"/>
</dbReference>
<keyword evidence="3 7" id="KW-0812">Transmembrane</keyword>
<dbReference type="AlphaFoldDB" id="A0A542ZKJ5"/>
<keyword evidence="2 9" id="KW-0132">Cell division</keyword>
<keyword evidence="4 7" id="KW-1133">Transmembrane helix</keyword>
<dbReference type="RefSeq" id="WP_141788715.1">
    <property type="nucleotide sequence ID" value="NZ_BAAAKX010000007.1"/>
</dbReference>
<name>A0A542ZKJ5_9MICO</name>
<dbReference type="Pfam" id="PF08478">
    <property type="entry name" value="POTRA_1"/>
    <property type="match status" value="1"/>
</dbReference>
<evidence type="ECO:0000256" key="2">
    <source>
        <dbReference type="ARBA" id="ARBA00022618"/>
    </source>
</evidence>
<evidence type="ECO:0000256" key="3">
    <source>
        <dbReference type="ARBA" id="ARBA00022692"/>
    </source>
</evidence>
<evidence type="ECO:0000256" key="5">
    <source>
        <dbReference type="ARBA" id="ARBA00023306"/>
    </source>
</evidence>
<dbReference type="GO" id="GO:0005886">
    <property type="term" value="C:plasma membrane"/>
    <property type="evidence" value="ECO:0007669"/>
    <property type="project" value="TreeGrafter"/>
</dbReference>
<feature type="compositionally biased region" description="Polar residues" evidence="6">
    <location>
        <begin position="1"/>
        <end position="10"/>
    </location>
</feature>
<dbReference type="OrthoDB" id="9790760at2"/>
<dbReference type="InterPro" id="IPR050487">
    <property type="entry name" value="FtsQ_DivIB"/>
</dbReference>
<proteinExistence type="predicted"/>
<protein>
    <submittedName>
        <fullName evidence="9">Cell division protein FtsQ</fullName>
    </submittedName>
</protein>